<dbReference type="Gene3D" id="2.30.110.10">
    <property type="entry name" value="Electron Transport, Fmn-binding Protein, Chain A"/>
    <property type="match status" value="1"/>
</dbReference>
<evidence type="ECO:0000313" key="2">
    <source>
        <dbReference type="Proteomes" id="UP000275951"/>
    </source>
</evidence>
<dbReference type="EMBL" id="CP033905">
    <property type="protein sequence ID" value="AZR06912.1"/>
    <property type="molecule type" value="Genomic_DNA"/>
</dbReference>
<reference evidence="1 2" key="1">
    <citation type="submission" date="2018-11" db="EMBL/GenBank/DDBJ databases">
        <title>Multidrug-resistant genes are associated with an 42-kb island TGI1 carrying a complex class 1 integron in a Trueperella pyogenes.</title>
        <authorList>
            <person name="Dong W."/>
        </authorList>
    </citation>
    <scope>NUCLEOTIDE SEQUENCE [LARGE SCALE GENOMIC DNA]</scope>
    <source>
        <strain evidence="1 2">TP4</strain>
    </source>
</reference>
<accession>A0A3S9QLT3</accession>
<name>A0A3S9QLT3_9ACTO</name>
<dbReference type="InterPro" id="IPR007396">
    <property type="entry name" value="TR_PAI2-type"/>
</dbReference>
<sequence>MYVAQQHAMDKTAAIEFASGVGMGQLVSVGSAGLNATFLPFNIETRGERLFAQFHLNRVNPQWKDSGEAMLIVQGPSAHISGLDFPAERPGQKLPTVPTLNYITVHLKGSLSIHDDEAWKQAHLAKLVEHFESEWRIGKHTSYELVRAAFVAMVGLELEITEVIGKAKLGQNLSSEAIVYTANHLRTRDTSACPVADLMEAIAIPWAKSRETRVAEARMLPLAFAHREDSRRYTVDYDWLWTNPPHNDGSPAVLRLTLTDGPTTSARAAAEAWLATLTEFGEGQRGSGGWAVDVVKMADKATCPGAHGDVVLDLISGGEDVADGIDAAATEAYEQIIAGSDLGVTWEQLPR</sequence>
<dbReference type="SUPFAM" id="SSF50475">
    <property type="entry name" value="FMN-binding split barrel"/>
    <property type="match status" value="1"/>
</dbReference>
<dbReference type="RefSeq" id="WP_080753871.1">
    <property type="nucleotide sequence ID" value="NZ_CP033905.1"/>
</dbReference>
<dbReference type="Proteomes" id="UP000275951">
    <property type="component" value="Chromosome"/>
</dbReference>
<dbReference type="PANTHER" id="PTHR35802:SF1">
    <property type="entry name" value="PROTEASE SYNTHASE AND SPORULATION PROTEIN PAI 2"/>
    <property type="match status" value="1"/>
</dbReference>
<organism evidence="1 2">
    <name type="scientific">Trueperella pyogenes</name>
    <dbReference type="NCBI Taxonomy" id="1661"/>
    <lineage>
        <taxon>Bacteria</taxon>
        <taxon>Bacillati</taxon>
        <taxon>Actinomycetota</taxon>
        <taxon>Actinomycetes</taxon>
        <taxon>Actinomycetales</taxon>
        <taxon>Actinomycetaceae</taxon>
        <taxon>Trueperella</taxon>
    </lineage>
</organism>
<dbReference type="InterPro" id="IPR012349">
    <property type="entry name" value="Split_barrel_FMN-bd"/>
</dbReference>
<proteinExistence type="predicted"/>
<evidence type="ECO:0000313" key="1">
    <source>
        <dbReference type="EMBL" id="AZR06912.1"/>
    </source>
</evidence>
<dbReference type="Pfam" id="PF04299">
    <property type="entry name" value="FMN_bind_2"/>
    <property type="match status" value="1"/>
</dbReference>
<protein>
    <submittedName>
        <fullName evidence="1">FMN-binding negative transcriptional regulator</fullName>
    </submittedName>
</protein>
<gene>
    <name evidence="1" type="ORF">EBQ10_06125</name>
</gene>
<dbReference type="AlphaFoldDB" id="A0A3S9QLT3"/>
<dbReference type="PANTHER" id="PTHR35802">
    <property type="entry name" value="PROTEASE SYNTHASE AND SPORULATION PROTEIN PAI 2"/>
    <property type="match status" value="1"/>
</dbReference>